<evidence type="ECO:0000259" key="1">
    <source>
        <dbReference type="Pfam" id="PF13435"/>
    </source>
</evidence>
<proteinExistence type="predicted"/>
<dbReference type="InterPro" id="IPR023155">
    <property type="entry name" value="Cyt_c-552/4"/>
</dbReference>
<dbReference type="Proteomes" id="UP000316095">
    <property type="component" value="Unassembled WGS sequence"/>
</dbReference>
<dbReference type="SUPFAM" id="SSF48695">
    <property type="entry name" value="Multiheme cytochromes"/>
    <property type="match status" value="2"/>
</dbReference>
<dbReference type="AlphaFoldDB" id="A0A5C5XET1"/>
<reference evidence="2 3" key="1">
    <citation type="submission" date="2019-02" db="EMBL/GenBank/DDBJ databases">
        <title>Deep-cultivation of Planctomycetes and their phenomic and genomic characterization uncovers novel biology.</title>
        <authorList>
            <person name="Wiegand S."/>
            <person name="Jogler M."/>
            <person name="Boedeker C."/>
            <person name="Pinto D."/>
            <person name="Vollmers J."/>
            <person name="Rivas-Marin E."/>
            <person name="Kohn T."/>
            <person name="Peeters S.H."/>
            <person name="Heuer A."/>
            <person name="Rast P."/>
            <person name="Oberbeckmann S."/>
            <person name="Bunk B."/>
            <person name="Jeske O."/>
            <person name="Meyerdierks A."/>
            <person name="Storesund J.E."/>
            <person name="Kallscheuer N."/>
            <person name="Luecker S."/>
            <person name="Lage O.M."/>
            <person name="Pohl T."/>
            <person name="Merkel B.J."/>
            <person name="Hornburger P."/>
            <person name="Mueller R.-W."/>
            <person name="Bruemmer F."/>
            <person name="Labrenz M."/>
            <person name="Spormann A.M."/>
            <person name="Op Den Camp H."/>
            <person name="Overmann J."/>
            <person name="Amann R."/>
            <person name="Jetten M.S.M."/>
            <person name="Mascher T."/>
            <person name="Medema M.H."/>
            <person name="Devos D.P."/>
            <person name="Kaster A.-K."/>
            <person name="Ovreas L."/>
            <person name="Rohde M."/>
            <person name="Galperin M.Y."/>
            <person name="Jogler C."/>
        </authorList>
    </citation>
    <scope>NUCLEOTIDE SEQUENCE [LARGE SCALE GENOMIC DNA]</scope>
    <source>
        <strain evidence="2 3">Pan54</strain>
    </source>
</reference>
<evidence type="ECO:0000313" key="2">
    <source>
        <dbReference type="EMBL" id="TWT61500.1"/>
    </source>
</evidence>
<sequence>MTIVNSHCQIPMRLHEIMFWGFQTLLLFTVLGCGPINSSEPQQIQEVHSSEASIEKTFTLSDELSQISRYSVMSSCSSTGCHGQEFPVKTNTEVRSCGRNEAVIWHEVDPHTGALSCLNSPLAAQIMSKLYDENNRLAIRETSCLSCHAPQLIPSGFTEKQIELAVMPQNTECMMCHGVEGEWIQAHPNWSVSLENSDEKRMRDAGMTPLSQPHQRVQLCASCHIGSAGDANQGMVSREVNHDMIGAGHPRLDFDFSAFSNAILPHWNHEHEEDHDHLSNWILGQWYGMQATLELLEYRLQTDATGNSQLEFSEMNCFACHRDLDNRVLPMKVNQHEGSKWGNPYQEFFPAMLDSFFHAQNDNKESLVEIVQLKNNLASIDKGFEIHNWSRLDREKGSCKNSLNAMELIQQSEILITPFNSEIEMAQVETFLAAVQKTVREDLRQNHLSWRKAVSLTLLIPHLLAEVEIQTALKVEIESELDELRQVLDFETIPDSSGAGRKYLFHSPAGYFANAETGILIESILSKLDSIFSIKDPDVIPEPILDTQTPLN</sequence>
<feature type="domain" description="Cytochrome c-552/4" evidence="1">
    <location>
        <begin position="96"/>
        <end position="178"/>
    </location>
</feature>
<dbReference type="OrthoDB" id="248740at2"/>
<name>A0A5C5XET1_9PLAN</name>
<dbReference type="Gene3D" id="1.10.1130.10">
    <property type="entry name" value="Flavocytochrome C3, Chain A"/>
    <property type="match status" value="1"/>
</dbReference>
<organism evidence="2 3">
    <name type="scientific">Rubinisphaera italica</name>
    <dbReference type="NCBI Taxonomy" id="2527969"/>
    <lineage>
        <taxon>Bacteria</taxon>
        <taxon>Pseudomonadati</taxon>
        <taxon>Planctomycetota</taxon>
        <taxon>Planctomycetia</taxon>
        <taxon>Planctomycetales</taxon>
        <taxon>Planctomycetaceae</taxon>
        <taxon>Rubinisphaera</taxon>
    </lineage>
</organism>
<dbReference type="EMBL" id="SJPG01000001">
    <property type="protein sequence ID" value="TWT61500.1"/>
    <property type="molecule type" value="Genomic_DNA"/>
</dbReference>
<dbReference type="Pfam" id="PF13435">
    <property type="entry name" value="Cytochrome_C554"/>
    <property type="match status" value="1"/>
</dbReference>
<keyword evidence="3" id="KW-1185">Reference proteome</keyword>
<evidence type="ECO:0000313" key="3">
    <source>
        <dbReference type="Proteomes" id="UP000316095"/>
    </source>
</evidence>
<dbReference type="RefSeq" id="WP_146503483.1">
    <property type="nucleotide sequence ID" value="NZ_SJPG01000001.1"/>
</dbReference>
<accession>A0A5C5XET1</accession>
<dbReference type="InterPro" id="IPR036280">
    <property type="entry name" value="Multihaem_cyt_sf"/>
</dbReference>
<comment type="caution">
    <text evidence="2">The sequence shown here is derived from an EMBL/GenBank/DDBJ whole genome shotgun (WGS) entry which is preliminary data.</text>
</comment>
<protein>
    <submittedName>
        <fullName evidence="2">Cytochrome c</fullName>
    </submittedName>
</protein>
<gene>
    <name evidence="2" type="ORF">Pan54_22360</name>
</gene>